<dbReference type="Pfam" id="PF13193">
    <property type="entry name" value="AMP-binding_C"/>
    <property type="match status" value="1"/>
</dbReference>
<comment type="subcellular location">
    <subcellularLocation>
        <location evidence="1">Membrane</location>
        <topology evidence="1">Peripheral membrane protein</topology>
    </subcellularLocation>
</comment>
<evidence type="ECO:0000256" key="6">
    <source>
        <dbReference type="ARBA" id="ARBA00039545"/>
    </source>
</evidence>
<proteinExistence type="predicted"/>
<evidence type="ECO:0000256" key="8">
    <source>
        <dbReference type="SAM" id="MobiDB-lite"/>
    </source>
</evidence>
<name>A0A1H0HPE0_9ACTN</name>
<feature type="domain" description="AMP-binding enzyme C-terminal" evidence="10">
    <location>
        <begin position="432"/>
        <end position="506"/>
    </location>
</feature>
<dbReference type="Pfam" id="PF00501">
    <property type="entry name" value="AMP-binding"/>
    <property type="match status" value="1"/>
</dbReference>
<evidence type="ECO:0000256" key="5">
    <source>
        <dbReference type="ARBA" id="ARBA00026121"/>
    </source>
</evidence>
<dbReference type="InterPro" id="IPR000873">
    <property type="entry name" value="AMP-dep_synth/lig_dom"/>
</dbReference>
<keyword evidence="12" id="KW-1185">Reference proteome</keyword>
<dbReference type="InterPro" id="IPR050237">
    <property type="entry name" value="ATP-dep_AMP-bd_enzyme"/>
</dbReference>
<evidence type="ECO:0000256" key="4">
    <source>
        <dbReference type="ARBA" id="ARBA00023136"/>
    </source>
</evidence>
<evidence type="ECO:0000256" key="3">
    <source>
        <dbReference type="ARBA" id="ARBA00022598"/>
    </source>
</evidence>
<feature type="region of interest" description="Disordered" evidence="8">
    <location>
        <begin position="136"/>
        <end position="157"/>
    </location>
</feature>
<evidence type="ECO:0000259" key="10">
    <source>
        <dbReference type="Pfam" id="PF13193"/>
    </source>
</evidence>
<dbReference type="InterPro" id="IPR025110">
    <property type="entry name" value="AMP-bd_C"/>
</dbReference>
<dbReference type="CDD" id="cd04433">
    <property type="entry name" value="AFD_class_I"/>
    <property type="match status" value="1"/>
</dbReference>
<dbReference type="Gene3D" id="3.30.300.30">
    <property type="match status" value="1"/>
</dbReference>
<dbReference type="EMBL" id="FNIE01000008">
    <property type="protein sequence ID" value="SDO21055.1"/>
    <property type="molecule type" value="Genomic_DNA"/>
</dbReference>
<evidence type="ECO:0000256" key="2">
    <source>
        <dbReference type="ARBA" id="ARBA00005005"/>
    </source>
</evidence>
<organism evidence="11 12">
    <name type="scientific">Actinacidiphila guanduensis</name>
    <dbReference type="NCBI Taxonomy" id="310781"/>
    <lineage>
        <taxon>Bacteria</taxon>
        <taxon>Bacillati</taxon>
        <taxon>Actinomycetota</taxon>
        <taxon>Actinomycetes</taxon>
        <taxon>Kitasatosporales</taxon>
        <taxon>Streptomycetaceae</taxon>
        <taxon>Actinacidiphila</taxon>
    </lineage>
</organism>
<sequence length="535" mass="56415">MNNPAESVFPQPLIDAFARDPATPAFEFRSQPVPRGEVLELVRRCVRRLRAAGLGPGSGVAIGTAVTPQGFAAQIAAHLLGCRVTGLRPGLTPGQLLYVISQDTDAVLADESTTTEALASAAKAAGAALVDVDRDLVEGPDPEGAQPRPDDLTARARPDDYGLVTLTSGSTGHPKRCAQTYRALAAHWSWQPAALWSERARELADCYRRYLVFGTLTSAVMLEHLALCLLSGGTAVIPEPPVSFPQTWARHRITACLCTVPRLYQVLETLREAEQGGEPVDTSSMRALLVAGSPLPPHRLGEATDRLGPVVFQGYGQTETGMLTLLTPRDIAEHRGRVLDSVGSVMPGVDLSLRDPAGKPVAAGTPGEVWVRTGGAMSGYLGEEEQTREVLRDGWIRTRDLATLREDGYLRLVGRAREVIFVNAILHYVGAIEAALAAHPDVDEAYVVGAPDEATGEAAHAFVVPAPGRTPDPEDLRAAVLAELGEGAPPATITFITAVPVAPGGKPDKAALRARVPGGGGDAEPPAPAGEPERA</sequence>
<evidence type="ECO:0000313" key="12">
    <source>
        <dbReference type="Proteomes" id="UP000199341"/>
    </source>
</evidence>
<evidence type="ECO:0000256" key="1">
    <source>
        <dbReference type="ARBA" id="ARBA00004170"/>
    </source>
</evidence>
<dbReference type="Gene3D" id="3.40.50.12780">
    <property type="entry name" value="N-terminal domain of ligase-like"/>
    <property type="match status" value="1"/>
</dbReference>
<dbReference type="PROSITE" id="PS00455">
    <property type="entry name" value="AMP_BINDING"/>
    <property type="match status" value="1"/>
</dbReference>
<evidence type="ECO:0000256" key="7">
    <source>
        <dbReference type="ARBA" id="ARBA00042773"/>
    </source>
</evidence>
<evidence type="ECO:0000313" key="11">
    <source>
        <dbReference type="EMBL" id="SDO21055.1"/>
    </source>
</evidence>
<gene>
    <name evidence="11" type="ORF">SAMN05216259_108142</name>
</gene>
<dbReference type="STRING" id="310781.SAMN05216259_108142"/>
<dbReference type="GO" id="GO:0016020">
    <property type="term" value="C:membrane"/>
    <property type="evidence" value="ECO:0007669"/>
    <property type="project" value="UniProtKB-SubCell"/>
</dbReference>
<keyword evidence="4" id="KW-0472">Membrane</keyword>
<accession>A0A1H0HPE0</accession>
<dbReference type="PANTHER" id="PTHR43767">
    <property type="entry name" value="LONG-CHAIN-FATTY-ACID--COA LIGASE"/>
    <property type="match status" value="1"/>
</dbReference>
<dbReference type="SUPFAM" id="SSF56801">
    <property type="entry name" value="Acetyl-CoA synthetase-like"/>
    <property type="match status" value="1"/>
</dbReference>
<dbReference type="OrthoDB" id="9803968at2"/>
<dbReference type="AlphaFoldDB" id="A0A1H0HPE0"/>
<feature type="compositionally biased region" description="Basic and acidic residues" evidence="8">
    <location>
        <begin position="148"/>
        <end position="157"/>
    </location>
</feature>
<dbReference type="EC" id="6.2.1.3" evidence="5"/>
<dbReference type="InterPro" id="IPR042099">
    <property type="entry name" value="ANL_N_sf"/>
</dbReference>
<feature type="region of interest" description="Disordered" evidence="8">
    <location>
        <begin position="504"/>
        <end position="535"/>
    </location>
</feature>
<protein>
    <recommendedName>
        <fullName evidence="6">Long-chain-fatty-acid--CoA ligase</fullName>
        <ecNumber evidence="5">6.2.1.3</ecNumber>
    </recommendedName>
    <alternativeName>
        <fullName evidence="7">Long-chain acyl-CoA synthetase</fullName>
    </alternativeName>
</protein>
<dbReference type="PANTHER" id="PTHR43767:SF8">
    <property type="entry name" value="LONG-CHAIN-FATTY-ACID--COA LIGASE"/>
    <property type="match status" value="1"/>
</dbReference>
<keyword evidence="3 11" id="KW-0436">Ligase</keyword>
<dbReference type="InterPro" id="IPR045851">
    <property type="entry name" value="AMP-bd_C_sf"/>
</dbReference>
<dbReference type="GO" id="GO:0004467">
    <property type="term" value="F:long-chain fatty acid-CoA ligase activity"/>
    <property type="evidence" value="ECO:0007669"/>
    <property type="project" value="UniProtKB-EC"/>
</dbReference>
<comment type="pathway">
    <text evidence="2">Lipid metabolism; fatty acid beta-oxidation.</text>
</comment>
<reference evidence="11 12" key="1">
    <citation type="submission" date="2016-10" db="EMBL/GenBank/DDBJ databases">
        <authorList>
            <person name="de Groot N.N."/>
        </authorList>
    </citation>
    <scope>NUCLEOTIDE SEQUENCE [LARGE SCALE GENOMIC DNA]</scope>
    <source>
        <strain evidence="11 12">CGMCC 4.2022</strain>
    </source>
</reference>
<evidence type="ECO:0000259" key="9">
    <source>
        <dbReference type="Pfam" id="PF00501"/>
    </source>
</evidence>
<dbReference type="Proteomes" id="UP000199341">
    <property type="component" value="Unassembled WGS sequence"/>
</dbReference>
<feature type="domain" description="AMP-dependent synthetase/ligase" evidence="9">
    <location>
        <begin position="18"/>
        <end position="381"/>
    </location>
</feature>
<dbReference type="InterPro" id="IPR020845">
    <property type="entry name" value="AMP-binding_CS"/>
</dbReference>